<dbReference type="EnsemblPlants" id="TuG1812G0300004585.01.T01">
    <property type="protein sequence ID" value="TuG1812G0300004585.01.T01"/>
    <property type="gene ID" value="TuG1812G0300004585.01"/>
</dbReference>
<reference evidence="2" key="2">
    <citation type="submission" date="2018-03" db="EMBL/GenBank/DDBJ databases">
        <title>The Triticum urartu genome reveals the dynamic nature of wheat genome evolution.</title>
        <authorList>
            <person name="Ling H."/>
            <person name="Ma B."/>
            <person name="Shi X."/>
            <person name="Liu H."/>
            <person name="Dong L."/>
            <person name="Sun H."/>
            <person name="Cao Y."/>
            <person name="Gao Q."/>
            <person name="Zheng S."/>
            <person name="Li Y."/>
            <person name="Yu Y."/>
            <person name="Du H."/>
            <person name="Qi M."/>
            <person name="Li Y."/>
            <person name="Yu H."/>
            <person name="Cui Y."/>
            <person name="Wang N."/>
            <person name="Chen C."/>
            <person name="Wu H."/>
            <person name="Zhao Y."/>
            <person name="Zhang J."/>
            <person name="Li Y."/>
            <person name="Zhou W."/>
            <person name="Zhang B."/>
            <person name="Hu W."/>
            <person name="Eijk M."/>
            <person name="Tang J."/>
            <person name="Witsenboer H."/>
            <person name="Zhao S."/>
            <person name="Li Z."/>
            <person name="Zhang A."/>
            <person name="Wang D."/>
            <person name="Liang C."/>
        </authorList>
    </citation>
    <scope>NUCLEOTIDE SEQUENCE [LARGE SCALE GENOMIC DNA]</scope>
    <source>
        <strain evidence="2">cv. G1812</strain>
    </source>
</reference>
<name>A0A8R7PXI0_TRIUA</name>
<evidence type="ECO:0000313" key="3">
    <source>
        <dbReference type="Proteomes" id="UP000015106"/>
    </source>
</evidence>
<reference evidence="3" key="1">
    <citation type="journal article" date="2013" name="Nature">
        <title>Draft genome of the wheat A-genome progenitor Triticum urartu.</title>
        <authorList>
            <person name="Ling H.Q."/>
            <person name="Zhao S."/>
            <person name="Liu D."/>
            <person name="Wang J."/>
            <person name="Sun H."/>
            <person name="Zhang C."/>
            <person name="Fan H."/>
            <person name="Li D."/>
            <person name="Dong L."/>
            <person name="Tao Y."/>
            <person name="Gao C."/>
            <person name="Wu H."/>
            <person name="Li Y."/>
            <person name="Cui Y."/>
            <person name="Guo X."/>
            <person name="Zheng S."/>
            <person name="Wang B."/>
            <person name="Yu K."/>
            <person name="Liang Q."/>
            <person name="Yang W."/>
            <person name="Lou X."/>
            <person name="Chen J."/>
            <person name="Feng M."/>
            <person name="Jian J."/>
            <person name="Zhang X."/>
            <person name="Luo G."/>
            <person name="Jiang Y."/>
            <person name="Liu J."/>
            <person name="Wang Z."/>
            <person name="Sha Y."/>
            <person name="Zhang B."/>
            <person name="Wu H."/>
            <person name="Tang D."/>
            <person name="Shen Q."/>
            <person name="Xue P."/>
            <person name="Zou S."/>
            <person name="Wang X."/>
            <person name="Liu X."/>
            <person name="Wang F."/>
            <person name="Yang Y."/>
            <person name="An X."/>
            <person name="Dong Z."/>
            <person name="Zhang K."/>
            <person name="Zhang X."/>
            <person name="Luo M.C."/>
            <person name="Dvorak J."/>
            <person name="Tong Y."/>
            <person name="Wang J."/>
            <person name="Yang H."/>
            <person name="Li Z."/>
            <person name="Wang D."/>
            <person name="Zhang A."/>
            <person name="Wang J."/>
        </authorList>
    </citation>
    <scope>NUCLEOTIDE SEQUENCE</scope>
    <source>
        <strain evidence="3">cv. G1812</strain>
    </source>
</reference>
<accession>A0A8R7PXI0</accession>
<sequence>MEAEEHQTSLPAAKTVPSLLDSARLLLAARMAASPSSSGCRHGRDAAMPCGDAACVRVRSARGAGTVVVPLYVGARFRPQLPPLNSPNNLHGDGARNLGNRPM</sequence>
<evidence type="ECO:0000256" key="1">
    <source>
        <dbReference type="SAM" id="MobiDB-lite"/>
    </source>
</evidence>
<reference evidence="2" key="3">
    <citation type="submission" date="2022-06" db="UniProtKB">
        <authorList>
            <consortium name="EnsemblPlants"/>
        </authorList>
    </citation>
    <scope>IDENTIFICATION</scope>
</reference>
<keyword evidence="3" id="KW-1185">Reference proteome</keyword>
<dbReference type="Proteomes" id="UP000015106">
    <property type="component" value="Chromosome 3"/>
</dbReference>
<organism evidence="2 3">
    <name type="scientific">Triticum urartu</name>
    <name type="common">Red wild einkorn</name>
    <name type="synonym">Crithodium urartu</name>
    <dbReference type="NCBI Taxonomy" id="4572"/>
    <lineage>
        <taxon>Eukaryota</taxon>
        <taxon>Viridiplantae</taxon>
        <taxon>Streptophyta</taxon>
        <taxon>Embryophyta</taxon>
        <taxon>Tracheophyta</taxon>
        <taxon>Spermatophyta</taxon>
        <taxon>Magnoliopsida</taxon>
        <taxon>Liliopsida</taxon>
        <taxon>Poales</taxon>
        <taxon>Poaceae</taxon>
        <taxon>BOP clade</taxon>
        <taxon>Pooideae</taxon>
        <taxon>Triticodae</taxon>
        <taxon>Triticeae</taxon>
        <taxon>Triticinae</taxon>
        <taxon>Triticum</taxon>
    </lineage>
</organism>
<proteinExistence type="predicted"/>
<evidence type="ECO:0000313" key="2">
    <source>
        <dbReference type="EnsemblPlants" id="TuG1812G0300004585.01.T01"/>
    </source>
</evidence>
<dbReference type="AlphaFoldDB" id="A0A8R7PXI0"/>
<protein>
    <submittedName>
        <fullName evidence="2">Uncharacterized protein</fullName>
    </submittedName>
</protein>
<feature type="region of interest" description="Disordered" evidence="1">
    <location>
        <begin position="80"/>
        <end position="103"/>
    </location>
</feature>
<dbReference type="Gramene" id="TuG1812G0300004585.01.T01">
    <property type="protein sequence ID" value="TuG1812G0300004585.01.T01"/>
    <property type="gene ID" value="TuG1812G0300004585.01"/>
</dbReference>